<gene>
    <name evidence="2" type="ORF">CSA56_00150</name>
</gene>
<evidence type="ECO:0000313" key="3">
    <source>
        <dbReference type="Proteomes" id="UP000230821"/>
    </source>
</evidence>
<proteinExistence type="predicted"/>
<protein>
    <recommendedName>
        <fullName evidence="1">Restriction system protein Mrr-like N-terminal domain-containing protein</fullName>
    </recommendedName>
</protein>
<reference evidence="2 3" key="1">
    <citation type="submission" date="2017-10" db="EMBL/GenBank/DDBJ databases">
        <title>Novel microbial diversity and functional potential in the marine mammal oral microbiome.</title>
        <authorList>
            <person name="Dudek N.K."/>
            <person name="Sun C.L."/>
            <person name="Burstein D."/>
            <person name="Kantor R.S."/>
            <person name="Aliaga Goltsman D.S."/>
            <person name="Bik E.M."/>
            <person name="Thomas B.C."/>
            <person name="Banfield J.F."/>
            <person name="Relman D.A."/>
        </authorList>
    </citation>
    <scope>NUCLEOTIDE SEQUENCE [LARGE SCALE GENOMIC DNA]</scope>
    <source>
        <strain evidence="2">DOLJORAL78_47_16</strain>
    </source>
</reference>
<accession>A0A2G6KNX3</accession>
<dbReference type="Pfam" id="PF14338">
    <property type="entry name" value="Mrr_N"/>
    <property type="match status" value="1"/>
</dbReference>
<organism evidence="2 3">
    <name type="scientific">candidate division KSB3 bacterium</name>
    <dbReference type="NCBI Taxonomy" id="2044937"/>
    <lineage>
        <taxon>Bacteria</taxon>
        <taxon>candidate division KSB3</taxon>
    </lineage>
</organism>
<dbReference type="InterPro" id="IPR025745">
    <property type="entry name" value="Mrr-like_N_dom"/>
</dbReference>
<sequence length="66" mass="7213">MNISDEARAVLNKSGGSKIKNQVHWAHQYLVNYNVIDNSACGIWSLTPVSSLLSLEHPRTACGGEM</sequence>
<evidence type="ECO:0000313" key="2">
    <source>
        <dbReference type="EMBL" id="PIE36529.1"/>
    </source>
</evidence>
<feature type="domain" description="Restriction system protein Mrr-like N-terminal" evidence="1">
    <location>
        <begin position="1"/>
        <end position="48"/>
    </location>
</feature>
<evidence type="ECO:0000259" key="1">
    <source>
        <dbReference type="Pfam" id="PF14338"/>
    </source>
</evidence>
<dbReference type="EMBL" id="PDSK01000006">
    <property type="protein sequence ID" value="PIE36529.1"/>
    <property type="molecule type" value="Genomic_DNA"/>
</dbReference>
<comment type="caution">
    <text evidence="2">The sequence shown here is derived from an EMBL/GenBank/DDBJ whole genome shotgun (WGS) entry which is preliminary data.</text>
</comment>
<name>A0A2G6KNX3_9BACT</name>
<dbReference type="Proteomes" id="UP000230821">
    <property type="component" value="Unassembled WGS sequence"/>
</dbReference>
<dbReference type="AlphaFoldDB" id="A0A2G6KNX3"/>